<dbReference type="Gene3D" id="2.60.40.3080">
    <property type="match status" value="2"/>
</dbReference>
<sequence>MKYSKKHGVFLFAVLFLALMLCSTASAATTGNVTLNVSGANNVTNSIISGKVIESPSNSGLTGVSIKAETTGGNLLAETITGTNGTYALNFTSSDKAFKVTASKLGYISYTQKVNVSPNANDPNTLYGTANFTLYKLHAYSGNASSYVLNVGVLPQVLLDLYAGKSSSWVNSTASPYASSADTPLEIKLLNGSLLSGLLDVNSTGDQGTVNGGILPSNLPALLQALGLKIGLLNATANSSTHPPAANGGSSVASVDLNLLNLLPVLNLSIINSSTSVTPNANVTAVTSTSGNGVADITLLGGVLQIKALQVTATATANGQPGGASANFKWSVADILLNGKSILSELTAKLSVELPGVLNISIGNPVINIAADGTSASVSGDAINVELLGLLLGGVKLTIGHADAAAQFVADAKADLSLTKTVDDATPQYQQNVTFTLTAHNNGPATATNVAVTDKLPTGLKFVSADGNYDAATGVWTVGNLASGATAVLHIVAQAIAANTQLTNTAVIGGNQTDTNSSNNQANVTINVGPASDLGIKITVNNANPKYLDYVTFTLTASNYGPNDAANVKVYNTLPKGFNYVSDDSNGKFNSTSGLWAVGPLANGASAILHIVAQAMISNATVTDTANITDPDPTNTTEFYDPNSSNDNASVSVDVGPATDPAVTITASAPRCNCLDEVMFTLTARNNGPNNATGVTVMAALPAGLKFVSADGTYNSTTGKWTIGNLASGAAATLHLVAQATGSRTTVTTAASIFGYELDTNDTNNNVNVTTILDPVTDLSITKTADKATVNYLQNVTFTLTAHNSGPNDATGVTVTDKLPSGLKFLSASGNGTYNATTGVWTIGNLANGATAALKIVAQAITSNTKLTNTAVINPNTAANENDLNTTNNQANITVTVNPASDLSIAKTVSNANPKYLQNVTFTLTAHNNGPDNATGVTVTDKLPSGLKFLSASGNGTYNATTGVWTIGNLANGADAILKIVAQVTISNGKATNIAVINETNYDQNNTNNQGNTTVVVGPASDLSITKTASASKINYLGQVTFTLTARNNGPDAATGVTVTDKLPTGLKFLSASGNGTYNATTGVWTVGNLANGATAALKIVAQGIVANTALTNVAIVTGTNYDQNSTNNQGNTTVTTGPASDLGITMTVNKPHPKYMEYVTFTLTASNYGPNAAPNVKVYVTLPNGLKFISADGTYNATYNSTTGLWSVGPMAVNTNQTLHIVAQAMASNIVLTAKAYITDPPEDLSEFFDPNSDNDNADTTLDVGENGSSDTGTDTGTNTPSKTIPMQKTGIPAVGILLAALMVFAGIRPRMK</sequence>
<comment type="caution">
    <text evidence="5">The sequence shown here is derived from an EMBL/GenBank/DDBJ whole genome shotgun (WGS) entry which is preliminary data.</text>
</comment>
<feature type="domain" description="DUF11" evidence="3">
    <location>
        <begin position="1142"/>
        <end position="1263"/>
    </location>
</feature>
<feature type="domain" description="DUF11" evidence="3">
    <location>
        <begin position="902"/>
        <end position="1015"/>
    </location>
</feature>
<feature type="compositionally biased region" description="Low complexity" evidence="1">
    <location>
        <begin position="1268"/>
        <end position="1281"/>
    </location>
</feature>
<evidence type="ECO:0000256" key="2">
    <source>
        <dbReference type="SAM" id="Phobius"/>
    </source>
</evidence>
<dbReference type="EMBL" id="JAPVER010000020">
    <property type="protein sequence ID" value="MCZ3365504.1"/>
    <property type="molecule type" value="Genomic_DNA"/>
</dbReference>
<dbReference type="Proteomes" id="UP001068021">
    <property type="component" value="Unassembled WGS sequence"/>
</dbReference>
<dbReference type="InterPro" id="IPR013783">
    <property type="entry name" value="Ig-like_fold"/>
</dbReference>
<dbReference type="InterPro" id="IPR008969">
    <property type="entry name" value="CarboxyPept-like_regulatory"/>
</dbReference>
<dbReference type="InterPro" id="IPR051172">
    <property type="entry name" value="Chlamydia_OmcB"/>
</dbReference>
<feature type="domain" description="DUF11" evidence="3">
    <location>
        <begin position="415"/>
        <end position="526"/>
    </location>
</feature>
<dbReference type="PANTHER" id="PTHR34819:SF3">
    <property type="entry name" value="CELL SURFACE PROTEIN"/>
    <property type="match status" value="1"/>
</dbReference>
<dbReference type="RefSeq" id="WP_048192855.1">
    <property type="nucleotide sequence ID" value="NZ_JAPVER010000020.1"/>
</dbReference>
<feature type="domain" description="DUF11" evidence="3">
    <location>
        <begin position="533"/>
        <end position="653"/>
    </location>
</feature>
<dbReference type="Pfam" id="PF01345">
    <property type="entry name" value="DUF11"/>
    <property type="match status" value="7"/>
</dbReference>
<evidence type="ECO:0000313" key="5">
    <source>
        <dbReference type="EMBL" id="MCZ3373256.1"/>
    </source>
</evidence>
<feature type="domain" description="DUF11" evidence="3">
    <location>
        <begin position="778"/>
        <end position="895"/>
    </location>
</feature>
<dbReference type="Proteomes" id="UP001074446">
    <property type="component" value="Unassembled WGS sequence"/>
</dbReference>
<keyword evidence="6" id="KW-1185">Reference proteome</keyword>
<feature type="domain" description="DUF11" evidence="3">
    <location>
        <begin position="662"/>
        <end position="770"/>
    </location>
</feature>
<dbReference type="Gene3D" id="2.60.40.1170">
    <property type="entry name" value="Mu homology domain, subdomain B"/>
    <property type="match status" value="1"/>
</dbReference>
<keyword evidence="2" id="KW-1133">Transmembrane helix</keyword>
<keyword evidence="2" id="KW-0812">Transmembrane</keyword>
<gene>
    <name evidence="5" type="ORF">O3H35_11480</name>
    <name evidence="4" type="ORF">O3H54_06375</name>
</gene>
<name>A0A9E5A643_9EURY</name>
<dbReference type="InterPro" id="IPR001434">
    <property type="entry name" value="OmcB-like_DUF11"/>
</dbReference>
<dbReference type="InterPro" id="IPR047589">
    <property type="entry name" value="DUF11_rpt"/>
</dbReference>
<dbReference type="NCBIfam" id="TIGR01451">
    <property type="entry name" value="B_ant_repeat"/>
    <property type="match status" value="7"/>
</dbReference>
<evidence type="ECO:0000259" key="3">
    <source>
        <dbReference type="Pfam" id="PF01345"/>
    </source>
</evidence>
<accession>A0A9E5A643</accession>
<evidence type="ECO:0000313" key="4">
    <source>
        <dbReference type="EMBL" id="MCZ3365504.1"/>
    </source>
</evidence>
<dbReference type="SUPFAM" id="SSF49464">
    <property type="entry name" value="Carboxypeptidase regulatory domain-like"/>
    <property type="match status" value="1"/>
</dbReference>
<feature type="region of interest" description="Disordered" evidence="1">
    <location>
        <begin position="1244"/>
        <end position="1288"/>
    </location>
</feature>
<evidence type="ECO:0000313" key="6">
    <source>
        <dbReference type="Proteomes" id="UP001068021"/>
    </source>
</evidence>
<dbReference type="Gene3D" id="2.60.40.10">
    <property type="entry name" value="Immunoglobulins"/>
    <property type="match status" value="3"/>
</dbReference>
<evidence type="ECO:0000256" key="1">
    <source>
        <dbReference type="SAM" id="MobiDB-lite"/>
    </source>
</evidence>
<feature type="domain" description="DUF11" evidence="3">
    <location>
        <begin position="1022"/>
        <end position="1135"/>
    </location>
</feature>
<dbReference type="PANTHER" id="PTHR34819">
    <property type="entry name" value="LARGE CYSTEINE-RICH PERIPLASMIC PROTEIN OMCB"/>
    <property type="match status" value="1"/>
</dbReference>
<dbReference type="EMBL" id="JAPVES010000030">
    <property type="protein sequence ID" value="MCZ3373256.1"/>
    <property type="molecule type" value="Genomic_DNA"/>
</dbReference>
<organism evidence="5">
    <name type="scientific">Methanobacterium veterum</name>
    <dbReference type="NCBI Taxonomy" id="408577"/>
    <lineage>
        <taxon>Archaea</taxon>
        <taxon>Methanobacteriati</taxon>
        <taxon>Methanobacteriota</taxon>
        <taxon>Methanomada group</taxon>
        <taxon>Methanobacteria</taxon>
        <taxon>Methanobacteriales</taxon>
        <taxon>Methanobacteriaceae</taxon>
        <taxon>Methanobacterium</taxon>
    </lineage>
</organism>
<feature type="transmembrane region" description="Helical" evidence="2">
    <location>
        <begin position="1291"/>
        <end position="1309"/>
    </location>
</feature>
<proteinExistence type="predicted"/>
<reference evidence="5" key="1">
    <citation type="submission" date="2022-12" db="EMBL/GenBank/DDBJ databases">
        <title>Reclassification of two methanogenic archaea species isolated from the Kolyma lowland permafrost.</title>
        <authorList>
            <person name="Trubitsyn V.E."/>
            <person name="Rivkina E.M."/>
            <person name="Shcherbakova V.A."/>
        </authorList>
    </citation>
    <scope>NUCLEOTIDE SEQUENCE</scope>
    <source>
        <strain evidence="4">M2</strain>
        <strain evidence="5">MK4</strain>
    </source>
</reference>
<protein>
    <submittedName>
        <fullName evidence="5">DUF11 domain-containing protein</fullName>
    </submittedName>
</protein>
<keyword evidence="2" id="KW-0472">Membrane</keyword>